<keyword evidence="11" id="KW-1185">Reference proteome</keyword>
<dbReference type="Pfam" id="PF00153">
    <property type="entry name" value="Mito_carr"/>
    <property type="match status" value="3"/>
</dbReference>
<reference evidence="10 11" key="1">
    <citation type="submission" date="2022-01" db="EMBL/GenBank/DDBJ databases">
        <title>A chromosomal length assembly of Cordylochernes scorpioides.</title>
        <authorList>
            <person name="Zeh D."/>
            <person name="Zeh J."/>
        </authorList>
    </citation>
    <scope>NUCLEOTIDE SEQUENCE [LARGE SCALE GENOMIC DNA]</scope>
    <source>
        <strain evidence="10">IN4F17</strain>
        <tissue evidence="10">Whole Body</tissue>
    </source>
</reference>
<feature type="repeat" description="Solcar" evidence="8">
    <location>
        <begin position="55"/>
        <end position="147"/>
    </location>
</feature>
<protein>
    <submittedName>
        <fullName evidence="10">SLC25A27</fullName>
    </submittedName>
</protein>
<dbReference type="InterPro" id="IPR018108">
    <property type="entry name" value="MCP_transmembrane"/>
</dbReference>
<comment type="similarity">
    <text evidence="2 9">Belongs to the mitochondrial carrier (TC 2.A.29) family.</text>
</comment>
<dbReference type="PANTHER" id="PTHR45618">
    <property type="entry name" value="MITOCHONDRIAL DICARBOXYLATE CARRIER-RELATED"/>
    <property type="match status" value="1"/>
</dbReference>
<dbReference type="InterPro" id="IPR050391">
    <property type="entry name" value="Mito_Metabolite_Transporter"/>
</dbReference>
<comment type="subcellular location">
    <subcellularLocation>
        <location evidence="1">Membrane</location>
        <topology evidence="1">Multi-pass membrane protein</topology>
    </subcellularLocation>
</comment>
<accession>A0ABY6LMY5</accession>
<keyword evidence="3 9" id="KW-0813">Transport</keyword>
<evidence type="ECO:0000313" key="10">
    <source>
        <dbReference type="EMBL" id="UYV81065.1"/>
    </source>
</evidence>
<keyword evidence="4 8" id="KW-0812">Transmembrane</keyword>
<evidence type="ECO:0000256" key="5">
    <source>
        <dbReference type="ARBA" id="ARBA00022737"/>
    </source>
</evidence>
<dbReference type="Proteomes" id="UP001235939">
    <property type="component" value="Chromosome 19"/>
</dbReference>
<dbReference type="Gene3D" id="1.50.40.10">
    <property type="entry name" value="Mitochondrial carrier domain"/>
    <property type="match status" value="1"/>
</dbReference>
<keyword evidence="6" id="KW-1133">Transmembrane helix</keyword>
<feature type="repeat" description="Solcar" evidence="8">
    <location>
        <begin position="156"/>
        <end position="248"/>
    </location>
</feature>
<evidence type="ECO:0000256" key="7">
    <source>
        <dbReference type="ARBA" id="ARBA00023136"/>
    </source>
</evidence>
<evidence type="ECO:0000256" key="1">
    <source>
        <dbReference type="ARBA" id="ARBA00004141"/>
    </source>
</evidence>
<evidence type="ECO:0000256" key="9">
    <source>
        <dbReference type="RuleBase" id="RU000488"/>
    </source>
</evidence>
<dbReference type="EMBL" id="CP092881">
    <property type="protein sequence ID" value="UYV81065.1"/>
    <property type="molecule type" value="Genomic_DNA"/>
</dbReference>
<dbReference type="InterPro" id="IPR023395">
    <property type="entry name" value="MCP_dom_sf"/>
</dbReference>
<evidence type="ECO:0000313" key="11">
    <source>
        <dbReference type="Proteomes" id="UP001235939"/>
    </source>
</evidence>
<evidence type="ECO:0000256" key="4">
    <source>
        <dbReference type="ARBA" id="ARBA00022692"/>
    </source>
</evidence>
<keyword evidence="7 8" id="KW-0472">Membrane</keyword>
<dbReference type="SUPFAM" id="SSF103506">
    <property type="entry name" value="Mitochondrial carrier"/>
    <property type="match status" value="1"/>
</dbReference>
<evidence type="ECO:0000256" key="2">
    <source>
        <dbReference type="ARBA" id="ARBA00006375"/>
    </source>
</evidence>
<gene>
    <name evidence="10" type="ORF">LAZ67_19002686</name>
</gene>
<proteinExistence type="inferred from homology"/>
<name>A0ABY6LMY5_9ARAC</name>
<dbReference type="PROSITE" id="PS50920">
    <property type="entry name" value="SOLCAR"/>
    <property type="match status" value="3"/>
</dbReference>
<evidence type="ECO:0000256" key="3">
    <source>
        <dbReference type="ARBA" id="ARBA00022448"/>
    </source>
</evidence>
<evidence type="ECO:0000256" key="8">
    <source>
        <dbReference type="PROSITE-ProRule" id="PRU00282"/>
    </source>
</evidence>
<sequence length="251" mass="27825">MCQVSVCPVKDEGKLRLWQGVTPAIYRHLVYTGCRITFYEFFRDRILKKNSDGTLPLWKAVVGGSAAGGLAQFIASPMDLVKVQMQMEGRQRLAGLPPRVHNTRQAFAKILKEGGVRGLWKGWVPNVQRAALVNLGDLATYDSIKHQLLKHTSLKDDYLTHMLSSGCAGLVAATLGTPADVIKTRVMNQPTDSRGRGLLYTSSIDCLLKTIRTEGFPALYKGFVPIWARMVSLADLNMFCNYEKCISLSCN</sequence>
<organism evidence="10 11">
    <name type="scientific">Cordylochernes scorpioides</name>
    <dbReference type="NCBI Taxonomy" id="51811"/>
    <lineage>
        <taxon>Eukaryota</taxon>
        <taxon>Metazoa</taxon>
        <taxon>Ecdysozoa</taxon>
        <taxon>Arthropoda</taxon>
        <taxon>Chelicerata</taxon>
        <taxon>Arachnida</taxon>
        <taxon>Pseudoscorpiones</taxon>
        <taxon>Cheliferoidea</taxon>
        <taxon>Chernetidae</taxon>
        <taxon>Cordylochernes</taxon>
    </lineage>
</organism>
<keyword evidence="5" id="KW-0677">Repeat</keyword>
<evidence type="ECO:0000256" key="6">
    <source>
        <dbReference type="ARBA" id="ARBA00022989"/>
    </source>
</evidence>
<feature type="repeat" description="Solcar" evidence="8">
    <location>
        <begin position="1"/>
        <end position="45"/>
    </location>
</feature>